<proteinExistence type="inferred from homology"/>
<dbReference type="GO" id="GO:0007059">
    <property type="term" value="P:chromosome segregation"/>
    <property type="evidence" value="ECO:0007669"/>
    <property type="project" value="UniProtKB-UniRule"/>
</dbReference>
<comment type="function">
    <text evidence="2">Participates in chromosomal partition during cell division. May act via the formation of a condensin-like complex containing Smc and ScpB that pull DNA away from mid-cell into both cell halves.</text>
</comment>
<evidence type="ECO:0000256" key="2">
    <source>
        <dbReference type="HAMAP-Rule" id="MF_01805"/>
    </source>
</evidence>
<keyword evidence="2" id="KW-0963">Cytoplasm</keyword>
<comment type="similarity">
    <text evidence="2">Belongs to the ScpA family.</text>
</comment>
<dbReference type="GO" id="GO:0051301">
    <property type="term" value="P:cell division"/>
    <property type="evidence" value="ECO:0007669"/>
    <property type="project" value="UniProtKB-KW"/>
</dbReference>
<dbReference type="Pfam" id="PF02616">
    <property type="entry name" value="SMC_ScpA"/>
    <property type="match status" value="1"/>
</dbReference>
<dbReference type="Proteomes" id="UP000605201">
    <property type="component" value="Unassembled WGS sequence"/>
</dbReference>
<dbReference type="HAMAP" id="MF_01805">
    <property type="entry name" value="ScpA"/>
    <property type="match status" value="1"/>
</dbReference>
<dbReference type="PANTHER" id="PTHR33969">
    <property type="entry name" value="SEGREGATION AND CONDENSATION PROTEIN A"/>
    <property type="match status" value="1"/>
</dbReference>
<comment type="caution">
    <text evidence="3">The sequence shown here is derived from an EMBL/GenBank/DDBJ whole genome shotgun (WGS) entry which is preliminary data.</text>
</comment>
<keyword evidence="2" id="KW-0132">Cell division</keyword>
<reference evidence="3 4" key="1">
    <citation type="submission" date="2020-08" db="EMBL/GenBank/DDBJ databases">
        <title>Bridging the membrane lipid divide: bacteria of the FCB group superphylum have the potential to synthesize archaeal ether lipids.</title>
        <authorList>
            <person name="Villanueva L."/>
            <person name="Von Meijenfeldt F.A.B."/>
            <person name="Westbye A.B."/>
            <person name="Yadav S."/>
            <person name="Hopmans E.C."/>
            <person name="Dutilh B.E."/>
            <person name="Sinninghe Damste J.S."/>
        </authorList>
    </citation>
    <scope>NUCLEOTIDE SEQUENCE [LARGE SCALE GENOMIC DNA]</scope>
    <source>
        <strain evidence="3">NIOZ-UU17</strain>
    </source>
</reference>
<accession>A0A8J6TUP3</accession>
<dbReference type="EMBL" id="JACNIG010000403">
    <property type="protein sequence ID" value="MBC8434240.1"/>
    <property type="molecule type" value="Genomic_DNA"/>
</dbReference>
<dbReference type="Gene3D" id="6.10.250.2410">
    <property type="match status" value="1"/>
</dbReference>
<dbReference type="GO" id="GO:0005737">
    <property type="term" value="C:cytoplasm"/>
    <property type="evidence" value="ECO:0007669"/>
    <property type="project" value="UniProtKB-SubCell"/>
</dbReference>
<dbReference type="GO" id="GO:0006260">
    <property type="term" value="P:DNA replication"/>
    <property type="evidence" value="ECO:0007669"/>
    <property type="project" value="UniProtKB-UniRule"/>
</dbReference>
<keyword evidence="2" id="KW-0131">Cell cycle</keyword>
<comment type="subunit">
    <text evidence="2">Component of a cohesin-like complex composed of ScpA, ScpB and the Smc homodimer, in which ScpA and ScpB bind to the head domain of Smc. The presence of the three proteins is required for the association of the complex with DNA.</text>
</comment>
<protein>
    <recommendedName>
        <fullName evidence="1 2">Segregation and condensation protein A</fullName>
    </recommendedName>
</protein>
<name>A0A8J6TUP3_9BACT</name>
<comment type="subcellular location">
    <subcellularLocation>
        <location evidence="2">Cytoplasm</location>
    </subcellularLocation>
    <text evidence="2">Associated with two foci at the outer edges of the nucleoid region in young cells, and at four foci within both cell halves in older cells.</text>
</comment>
<gene>
    <name evidence="2" type="primary">scpA</name>
    <name evidence="3" type="ORF">H8D96_20210</name>
</gene>
<dbReference type="PANTHER" id="PTHR33969:SF2">
    <property type="entry name" value="SEGREGATION AND CONDENSATION PROTEIN A"/>
    <property type="match status" value="1"/>
</dbReference>
<evidence type="ECO:0000313" key="3">
    <source>
        <dbReference type="EMBL" id="MBC8434240.1"/>
    </source>
</evidence>
<keyword evidence="2" id="KW-0159">Chromosome partition</keyword>
<evidence type="ECO:0000256" key="1">
    <source>
        <dbReference type="ARBA" id="ARBA00044777"/>
    </source>
</evidence>
<sequence>MQEEVYQVKLDNIFEGPMDLLVHLIKKHEVDIYDIPIAMITDQYLKYLQWMESMNIDVAGDFIVMAATLTQIKSKMLLPIHANEDDQEDPRLEIARPLAEYLQMKSAAERLAARDLLGEDIFARSTDRDELLAGRQDEVLKLGLFELIDAFQQILKKISPDDKVRIAADSISVKNRISQLADIFESRESVTFEELFPAGAVKSEVIVTFLAILEMVRLSLVRIVQHVQTGVIRLFYI</sequence>
<dbReference type="AlphaFoldDB" id="A0A8J6TUP3"/>
<organism evidence="3 4">
    <name type="scientific">Candidatus Desulfatibia vada</name>
    <dbReference type="NCBI Taxonomy" id="2841696"/>
    <lineage>
        <taxon>Bacteria</taxon>
        <taxon>Pseudomonadati</taxon>
        <taxon>Thermodesulfobacteriota</taxon>
        <taxon>Desulfobacteria</taxon>
        <taxon>Desulfobacterales</taxon>
        <taxon>Desulfobacterales incertae sedis</taxon>
        <taxon>Candidatus Desulfatibia</taxon>
    </lineage>
</organism>
<evidence type="ECO:0000313" key="4">
    <source>
        <dbReference type="Proteomes" id="UP000605201"/>
    </source>
</evidence>
<dbReference type="InterPro" id="IPR003768">
    <property type="entry name" value="ScpA"/>
</dbReference>